<dbReference type="EMBL" id="CM007386">
    <property type="protein sequence ID" value="ONK66563.1"/>
    <property type="molecule type" value="Genomic_DNA"/>
</dbReference>
<reference evidence="2" key="1">
    <citation type="journal article" date="2017" name="Nat. Commun.">
        <title>The asparagus genome sheds light on the origin and evolution of a young Y chromosome.</title>
        <authorList>
            <person name="Harkess A."/>
            <person name="Zhou J."/>
            <person name="Xu C."/>
            <person name="Bowers J.E."/>
            <person name="Van der Hulst R."/>
            <person name="Ayyampalayam S."/>
            <person name="Mercati F."/>
            <person name="Riccardi P."/>
            <person name="McKain M.R."/>
            <person name="Kakrana A."/>
            <person name="Tang H."/>
            <person name="Ray J."/>
            <person name="Groenendijk J."/>
            <person name="Arikit S."/>
            <person name="Mathioni S.M."/>
            <person name="Nakano M."/>
            <person name="Shan H."/>
            <person name="Telgmann-Rauber A."/>
            <person name="Kanno A."/>
            <person name="Yue Z."/>
            <person name="Chen H."/>
            <person name="Li W."/>
            <person name="Chen Y."/>
            <person name="Xu X."/>
            <person name="Zhang Y."/>
            <person name="Luo S."/>
            <person name="Chen H."/>
            <person name="Gao J."/>
            <person name="Mao Z."/>
            <person name="Pires J.C."/>
            <person name="Luo M."/>
            <person name="Kudrna D."/>
            <person name="Wing R.A."/>
            <person name="Meyers B.C."/>
            <person name="Yi K."/>
            <person name="Kong H."/>
            <person name="Lavrijsen P."/>
            <person name="Sunseri F."/>
            <person name="Falavigna A."/>
            <person name="Ye Y."/>
            <person name="Leebens-Mack J.H."/>
            <person name="Chen G."/>
        </authorList>
    </citation>
    <scope>NUCLEOTIDE SEQUENCE [LARGE SCALE GENOMIC DNA]</scope>
    <source>
        <strain evidence="2">cv. DH0086</strain>
    </source>
</reference>
<keyword evidence="2" id="KW-1185">Reference proteome</keyword>
<organism evidence="1 2">
    <name type="scientific">Asparagus officinalis</name>
    <name type="common">Garden asparagus</name>
    <dbReference type="NCBI Taxonomy" id="4686"/>
    <lineage>
        <taxon>Eukaryota</taxon>
        <taxon>Viridiplantae</taxon>
        <taxon>Streptophyta</taxon>
        <taxon>Embryophyta</taxon>
        <taxon>Tracheophyta</taxon>
        <taxon>Spermatophyta</taxon>
        <taxon>Magnoliopsida</taxon>
        <taxon>Liliopsida</taxon>
        <taxon>Asparagales</taxon>
        <taxon>Asparagaceae</taxon>
        <taxon>Asparagoideae</taxon>
        <taxon>Asparagus</taxon>
    </lineage>
</organism>
<gene>
    <name evidence="1" type="ORF">A4U43_C06F9550</name>
</gene>
<accession>A0A5P1ELN2</accession>
<sequence length="140" mass="16126">MESFVPFGGFFPYAYESNIPVMKSYSLVPRCQLCNDKYEEELAIILKGSAPSYVDQNHAKLPLSLQNVDKVRMNNQLDVSKRDLVMEMLLRLVWSLTRYKFDYTERFGDGDASQIGLELDEGYAAPFNGYEYDIISNRLV</sequence>
<proteinExistence type="predicted"/>
<name>A0A5P1ELN2_ASPOF</name>
<dbReference type="Proteomes" id="UP000243459">
    <property type="component" value="Chromosome 6"/>
</dbReference>
<evidence type="ECO:0000313" key="2">
    <source>
        <dbReference type="Proteomes" id="UP000243459"/>
    </source>
</evidence>
<dbReference type="Gramene" id="ONK66563">
    <property type="protein sequence ID" value="ONK66563"/>
    <property type="gene ID" value="A4U43_C06F9550"/>
</dbReference>
<dbReference type="AlphaFoldDB" id="A0A5P1ELN2"/>
<protein>
    <submittedName>
        <fullName evidence="1">Uncharacterized protein</fullName>
    </submittedName>
</protein>
<evidence type="ECO:0000313" key="1">
    <source>
        <dbReference type="EMBL" id="ONK66563.1"/>
    </source>
</evidence>